<dbReference type="Gene3D" id="3.10.180.10">
    <property type="entry name" value="2,3-Dihydroxybiphenyl 1,2-Dioxygenase, domain 1"/>
    <property type="match status" value="1"/>
</dbReference>
<sequence length="167" mass="18474">MKKFISLLLLVGMAQSTLMAQSEFSNPSISIGLVASDFDTSYKFYTEIIGMKEVGGFSVPEVLSEKIGLAGGVAFDVKVLKLMEDDNATEFKLLSFKKPKNPAESNITDRNGMRYVTIFYSNLDGVIQRLKANNIPFLSDEPTHIPDGRRFVLVQDPDGVFVELIGK</sequence>
<dbReference type="InterPro" id="IPR029068">
    <property type="entry name" value="Glyas_Bleomycin-R_OHBP_Dase"/>
</dbReference>
<dbReference type="EMBL" id="JAMFMA010000001">
    <property type="protein sequence ID" value="MCL6272953.1"/>
    <property type="molecule type" value="Genomic_DNA"/>
</dbReference>
<evidence type="ECO:0000259" key="3">
    <source>
        <dbReference type="PROSITE" id="PS51819"/>
    </source>
</evidence>
<evidence type="ECO:0000256" key="2">
    <source>
        <dbReference type="SAM" id="SignalP"/>
    </source>
</evidence>
<keyword evidence="2" id="KW-0732">Signal</keyword>
<evidence type="ECO:0000313" key="5">
    <source>
        <dbReference type="Proteomes" id="UP001203607"/>
    </source>
</evidence>
<dbReference type="PANTHER" id="PTHR43048:SF3">
    <property type="entry name" value="METHYLMALONYL-COA EPIMERASE, MITOCHONDRIAL"/>
    <property type="match status" value="1"/>
</dbReference>
<dbReference type="RefSeq" id="WP_249656132.1">
    <property type="nucleotide sequence ID" value="NZ_JAMFMA010000001.1"/>
</dbReference>
<organism evidence="4 5">
    <name type="scientific">Flagellimonas spongiicola</name>
    <dbReference type="NCBI Taxonomy" id="2942208"/>
    <lineage>
        <taxon>Bacteria</taxon>
        <taxon>Pseudomonadati</taxon>
        <taxon>Bacteroidota</taxon>
        <taxon>Flavobacteriia</taxon>
        <taxon>Flavobacteriales</taxon>
        <taxon>Flavobacteriaceae</taxon>
        <taxon>Flagellimonas</taxon>
    </lineage>
</organism>
<dbReference type="InterPro" id="IPR051785">
    <property type="entry name" value="MMCE/EMCE_epimerase"/>
</dbReference>
<dbReference type="Pfam" id="PF00903">
    <property type="entry name" value="Glyoxalase"/>
    <property type="match status" value="1"/>
</dbReference>
<dbReference type="PANTHER" id="PTHR43048">
    <property type="entry name" value="METHYLMALONYL-COA EPIMERASE"/>
    <property type="match status" value="1"/>
</dbReference>
<feature type="signal peptide" evidence="2">
    <location>
        <begin position="1"/>
        <end position="20"/>
    </location>
</feature>
<reference evidence="4 5" key="1">
    <citation type="submission" date="2022-05" db="EMBL/GenBank/DDBJ databases">
        <authorList>
            <person name="Park J.-S."/>
        </authorList>
    </citation>
    <scope>NUCLEOTIDE SEQUENCE [LARGE SCALE GENOMIC DNA]</scope>
    <source>
        <strain evidence="4 5">2012CJ35-5</strain>
    </source>
</reference>
<dbReference type="PROSITE" id="PS51819">
    <property type="entry name" value="VOC"/>
    <property type="match status" value="1"/>
</dbReference>
<feature type="domain" description="VOC" evidence="3">
    <location>
        <begin position="27"/>
        <end position="167"/>
    </location>
</feature>
<keyword evidence="5" id="KW-1185">Reference proteome</keyword>
<proteinExistence type="predicted"/>
<dbReference type="Proteomes" id="UP001203607">
    <property type="component" value="Unassembled WGS sequence"/>
</dbReference>
<feature type="chain" id="PRO_5046467013" evidence="2">
    <location>
        <begin position="21"/>
        <end position="167"/>
    </location>
</feature>
<accession>A0ABT0PR96</accession>
<dbReference type="InterPro" id="IPR037523">
    <property type="entry name" value="VOC_core"/>
</dbReference>
<keyword evidence="1" id="KW-0479">Metal-binding</keyword>
<evidence type="ECO:0000256" key="1">
    <source>
        <dbReference type="ARBA" id="ARBA00022723"/>
    </source>
</evidence>
<protein>
    <submittedName>
        <fullName evidence="4">VOC family protein</fullName>
    </submittedName>
</protein>
<name>A0ABT0PR96_9FLAO</name>
<dbReference type="InterPro" id="IPR004360">
    <property type="entry name" value="Glyas_Fos-R_dOase_dom"/>
</dbReference>
<dbReference type="SUPFAM" id="SSF54593">
    <property type="entry name" value="Glyoxalase/Bleomycin resistance protein/Dihydroxybiphenyl dioxygenase"/>
    <property type="match status" value="1"/>
</dbReference>
<gene>
    <name evidence="4" type="ORF">M3P19_02980</name>
</gene>
<comment type="caution">
    <text evidence="4">The sequence shown here is derived from an EMBL/GenBank/DDBJ whole genome shotgun (WGS) entry which is preliminary data.</text>
</comment>
<evidence type="ECO:0000313" key="4">
    <source>
        <dbReference type="EMBL" id="MCL6272953.1"/>
    </source>
</evidence>